<proteinExistence type="predicted"/>
<sequence length="108" mass="12987">MFWRLTFKLRGDEILYLVCSRHLTNLTESDENSERKKPDIFKVSFTSLKAYLCQKWETKRRHFINRLSAEVFSAFSAHKKRSAIALRRTQMVKLEWMSEENVKLQPFN</sequence>
<protein>
    <submittedName>
        <fullName evidence="1">Uncharacterized protein</fullName>
    </submittedName>
</protein>
<evidence type="ECO:0000313" key="1">
    <source>
        <dbReference type="EMBL" id="GBL72405.1"/>
    </source>
</evidence>
<keyword evidence="2" id="KW-1185">Reference proteome</keyword>
<dbReference type="EMBL" id="BGPR01000001">
    <property type="protein sequence ID" value="GBL72405.1"/>
    <property type="molecule type" value="Genomic_DNA"/>
</dbReference>
<accession>A0A4Y1ZYY4</accession>
<gene>
    <name evidence="1" type="ORF">AVEN_115332_1</name>
</gene>
<organism evidence="1 2">
    <name type="scientific">Araneus ventricosus</name>
    <name type="common">Orbweaver spider</name>
    <name type="synonym">Epeira ventricosa</name>
    <dbReference type="NCBI Taxonomy" id="182803"/>
    <lineage>
        <taxon>Eukaryota</taxon>
        <taxon>Metazoa</taxon>
        <taxon>Ecdysozoa</taxon>
        <taxon>Arthropoda</taxon>
        <taxon>Chelicerata</taxon>
        <taxon>Arachnida</taxon>
        <taxon>Araneae</taxon>
        <taxon>Araneomorphae</taxon>
        <taxon>Entelegynae</taxon>
        <taxon>Araneoidea</taxon>
        <taxon>Araneidae</taxon>
        <taxon>Araneus</taxon>
    </lineage>
</organism>
<dbReference type="AlphaFoldDB" id="A0A4Y1ZYY4"/>
<comment type="caution">
    <text evidence="1">The sequence shown here is derived from an EMBL/GenBank/DDBJ whole genome shotgun (WGS) entry which is preliminary data.</text>
</comment>
<name>A0A4Y1ZYY4_ARAVE</name>
<dbReference type="Proteomes" id="UP000499080">
    <property type="component" value="Unassembled WGS sequence"/>
</dbReference>
<evidence type="ECO:0000313" key="2">
    <source>
        <dbReference type="Proteomes" id="UP000499080"/>
    </source>
</evidence>
<reference evidence="1 2" key="1">
    <citation type="journal article" date="2019" name="Sci. Rep.">
        <title>Orb-weaving spider Araneus ventricosus genome elucidates the spidroin gene catalogue.</title>
        <authorList>
            <person name="Kono N."/>
            <person name="Nakamura H."/>
            <person name="Ohtoshi R."/>
            <person name="Moran D.A.P."/>
            <person name="Shinohara A."/>
            <person name="Yoshida Y."/>
            <person name="Fujiwara M."/>
            <person name="Mori M."/>
            <person name="Tomita M."/>
            <person name="Arakawa K."/>
        </authorList>
    </citation>
    <scope>NUCLEOTIDE SEQUENCE [LARGE SCALE GENOMIC DNA]</scope>
</reference>